<dbReference type="EMBL" id="CM001219">
    <property type="protein sequence ID" value="KEH34715.1"/>
    <property type="molecule type" value="Genomic_DNA"/>
</dbReference>
<evidence type="ECO:0000313" key="3">
    <source>
        <dbReference type="Proteomes" id="UP000002051"/>
    </source>
</evidence>
<keyword evidence="3" id="KW-1185">Reference proteome</keyword>
<protein>
    <submittedName>
        <fullName evidence="1">MADS box protein, putative</fullName>
    </submittedName>
</protein>
<reference evidence="2" key="3">
    <citation type="submission" date="2015-04" db="UniProtKB">
        <authorList>
            <consortium name="EnsemblPlants"/>
        </authorList>
    </citation>
    <scope>IDENTIFICATION</scope>
    <source>
        <strain evidence="2">cv. Jemalong A17</strain>
    </source>
</reference>
<sequence>MYSAVKNKKAKKCDLTRTIRNRFIRMNYLKVFSFGHPNVETVINRYLSQIPPQNNGIMQFIEAYRNAKVRKLNALQTRMKDALDIEKNHWNELSRL</sequence>
<dbReference type="AlphaFoldDB" id="A0A072V951"/>
<proteinExistence type="predicted"/>
<reference evidence="1 3" key="2">
    <citation type="journal article" date="2014" name="BMC Genomics">
        <title>An improved genome release (version Mt4.0) for the model legume Medicago truncatula.</title>
        <authorList>
            <person name="Tang H."/>
            <person name="Krishnakumar V."/>
            <person name="Bidwell S."/>
            <person name="Rosen B."/>
            <person name="Chan A."/>
            <person name="Zhou S."/>
            <person name="Gentzbittel L."/>
            <person name="Childs K.L."/>
            <person name="Yandell M."/>
            <person name="Gundlach H."/>
            <person name="Mayer K.F."/>
            <person name="Schwartz D.C."/>
            <person name="Town C.D."/>
        </authorList>
    </citation>
    <scope>GENOME REANNOTATION</scope>
    <source>
        <strain evidence="1">A17</strain>
        <strain evidence="2 3">cv. Jemalong A17</strain>
    </source>
</reference>
<accession>A0A072V951</accession>
<dbReference type="Proteomes" id="UP000002051">
    <property type="component" value="Chromosome 3"/>
</dbReference>
<organism evidence="1 3">
    <name type="scientific">Medicago truncatula</name>
    <name type="common">Barrel medic</name>
    <name type="synonym">Medicago tribuloides</name>
    <dbReference type="NCBI Taxonomy" id="3880"/>
    <lineage>
        <taxon>Eukaryota</taxon>
        <taxon>Viridiplantae</taxon>
        <taxon>Streptophyta</taxon>
        <taxon>Embryophyta</taxon>
        <taxon>Tracheophyta</taxon>
        <taxon>Spermatophyta</taxon>
        <taxon>Magnoliopsida</taxon>
        <taxon>eudicotyledons</taxon>
        <taxon>Gunneridae</taxon>
        <taxon>Pentapetalae</taxon>
        <taxon>rosids</taxon>
        <taxon>fabids</taxon>
        <taxon>Fabales</taxon>
        <taxon>Fabaceae</taxon>
        <taxon>Papilionoideae</taxon>
        <taxon>50 kb inversion clade</taxon>
        <taxon>NPAAA clade</taxon>
        <taxon>Hologalegina</taxon>
        <taxon>IRL clade</taxon>
        <taxon>Trifolieae</taxon>
        <taxon>Medicago</taxon>
    </lineage>
</organism>
<evidence type="ECO:0000313" key="1">
    <source>
        <dbReference type="EMBL" id="KEH34715.1"/>
    </source>
</evidence>
<dbReference type="EnsemblPlants" id="KEH34715">
    <property type="protein sequence ID" value="KEH34715"/>
    <property type="gene ID" value="MTR_3g067915"/>
</dbReference>
<name>A0A072V951_MEDTR</name>
<evidence type="ECO:0000313" key="2">
    <source>
        <dbReference type="EnsemblPlants" id="KEH34715"/>
    </source>
</evidence>
<dbReference type="HOGENOM" id="CLU_2362883_0_0_1"/>
<reference evidence="1 3" key="1">
    <citation type="journal article" date="2011" name="Nature">
        <title>The Medicago genome provides insight into the evolution of rhizobial symbioses.</title>
        <authorList>
            <person name="Young N.D."/>
            <person name="Debelle F."/>
            <person name="Oldroyd G.E."/>
            <person name="Geurts R."/>
            <person name="Cannon S.B."/>
            <person name="Udvardi M.K."/>
            <person name="Benedito V.A."/>
            <person name="Mayer K.F."/>
            <person name="Gouzy J."/>
            <person name="Schoof H."/>
            <person name="Van de Peer Y."/>
            <person name="Proost S."/>
            <person name="Cook D.R."/>
            <person name="Meyers B.C."/>
            <person name="Spannagl M."/>
            <person name="Cheung F."/>
            <person name="De Mita S."/>
            <person name="Krishnakumar V."/>
            <person name="Gundlach H."/>
            <person name="Zhou S."/>
            <person name="Mudge J."/>
            <person name="Bharti A.K."/>
            <person name="Murray J.D."/>
            <person name="Naoumkina M.A."/>
            <person name="Rosen B."/>
            <person name="Silverstein K.A."/>
            <person name="Tang H."/>
            <person name="Rombauts S."/>
            <person name="Zhao P.X."/>
            <person name="Zhou P."/>
            <person name="Barbe V."/>
            <person name="Bardou P."/>
            <person name="Bechner M."/>
            <person name="Bellec A."/>
            <person name="Berger A."/>
            <person name="Berges H."/>
            <person name="Bidwell S."/>
            <person name="Bisseling T."/>
            <person name="Choisne N."/>
            <person name="Couloux A."/>
            <person name="Denny R."/>
            <person name="Deshpande S."/>
            <person name="Dai X."/>
            <person name="Doyle J.J."/>
            <person name="Dudez A.M."/>
            <person name="Farmer A.D."/>
            <person name="Fouteau S."/>
            <person name="Franken C."/>
            <person name="Gibelin C."/>
            <person name="Gish J."/>
            <person name="Goldstein S."/>
            <person name="Gonzalez A.J."/>
            <person name="Green P.J."/>
            <person name="Hallab A."/>
            <person name="Hartog M."/>
            <person name="Hua A."/>
            <person name="Humphray S.J."/>
            <person name="Jeong D.H."/>
            <person name="Jing Y."/>
            <person name="Jocker A."/>
            <person name="Kenton S.M."/>
            <person name="Kim D.J."/>
            <person name="Klee K."/>
            <person name="Lai H."/>
            <person name="Lang C."/>
            <person name="Lin S."/>
            <person name="Macmil S.L."/>
            <person name="Magdelenat G."/>
            <person name="Matthews L."/>
            <person name="McCorrison J."/>
            <person name="Monaghan E.L."/>
            <person name="Mun J.H."/>
            <person name="Najar F.Z."/>
            <person name="Nicholson C."/>
            <person name="Noirot C."/>
            <person name="O'Bleness M."/>
            <person name="Paule C.R."/>
            <person name="Poulain J."/>
            <person name="Prion F."/>
            <person name="Qin B."/>
            <person name="Qu C."/>
            <person name="Retzel E.F."/>
            <person name="Riddle C."/>
            <person name="Sallet E."/>
            <person name="Samain S."/>
            <person name="Samson N."/>
            <person name="Sanders I."/>
            <person name="Saurat O."/>
            <person name="Scarpelli C."/>
            <person name="Schiex T."/>
            <person name="Segurens B."/>
            <person name="Severin A.J."/>
            <person name="Sherrier D.J."/>
            <person name="Shi R."/>
            <person name="Sims S."/>
            <person name="Singer S.R."/>
            <person name="Sinharoy S."/>
            <person name="Sterck L."/>
            <person name="Viollet A."/>
            <person name="Wang B.B."/>
            <person name="Wang K."/>
            <person name="Wang M."/>
            <person name="Wang X."/>
            <person name="Warfsmann J."/>
            <person name="Weissenbach J."/>
            <person name="White D.D."/>
            <person name="White J.D."/>
            <person name="Wiley G.B."/>
            <person name="Wincker P."/>
            <person name="Xing Y."/>
            <person name="Yang L."/>
            <person name="Yao Z."/>
            <person name="Ying F."/>
            <person name="Zhai J."/>
            <person name="Zhou L."/>
            <person name="Zuber A."/>
            <person name="Denarie J."/>
            <person name="Dixon R.A."/>
            <person name="May G.D."/>
            <person name="Schwartz D.C."/>
            <person name="Rogers J."/>
            <person name="Quetier F."/>
            <person name="Town C.D."/>
            <person name="Roe B.A."/>
        </authorList>
    </citation>
    <scope>NUCLEOTIDE SEQUENCE [LARGE SCALE GENOMIC DNA]</scope>
    <source>
        <strain evidence="1">A17</strain>
        <strain evidence="2 3">cv. Jemalong A17</strain>
    </source>
</reference>
<gene>
    <name evidence="1" type="ordered locus">MTR_3g067915</name>
</gene>